<feature type="signal peptide" evidence="1">
    <location>
        <begin position="1"/>
        <end position="19"/>
    </location>
</feature>
<dbReference type="AlphaFoldDB" id="A0AAV7X332"/>
<organism evidence="2 3">
    <name type="scientific">Megalurothrips usitatus</name>
    <name type="common">bean blossom thrips</name>
    <dbReference type="NCBI Taxonomy" id="439358"/>
    <lineage>
        <taxon>Eukaryota</taxon>
        <taxon>Metazoa</taxon>
        <taxon>Ecdysozoa</taxon>
        <taxon>Arthropoda</taxon>
        <taxon>Hexapoda</taxon>
        <taxon>Insecta</taxon>
        <taxon>Pterygota</taxon>
        <taxon>Neoptera</taxon>
        <taxon>Paraneoptera</taxon>
        <taxon>Thysanoptera</taxon>
        <taxon>Terebrantia</taxon>
        <taxon>Thripoidea</taxon>
        <taxon>Thripidae</taxon>
        <taxon>Megalurothrips</taxon>
    </lineage>
</organism>
<keyword evidence="1" id="KW-0732">Signal</keyword>
<dbReference type="EMBL" id="JAPTSV010000015">
    <property type="protein sequence ID" value="KAJ1520329.1"/>
    <property type="molecule type" value="Genomic_DNA"/>
</dbReference>
<proteinExistence type="predicted"/>
<feature type="chain" id="PRO_5043440227" evidence="1">
    <location>
        <begin position="20"/>
        <end position="321"/>
    </location>
</feature>
<accession>A0AAV7X332</accession>
<evidence type="ECO:0000313" key="2">
    <source>
        <dbReference type="EMBL" id="KAJ1520329.1"/>
    </source>
</evidence>
<reference evidence="2" key="1">
    <citation type="submission" date="2022-12" db="EMBL/GenBank/DDBJ databases">
        <title>Chromosome-level genome assembly of the bean flower thrips Megalurothrips usitatus.</title>
        <authorList>
            <person name="Ma L."/>
            <person name="Liu Q."/>
            <person name="Li H."/>
            <person name="Cai W."/>
        </authorList>
    </citation>
    <scope>NUCLEOTIDE SEQUENCE</scope>
    <source>
        <strain evidence="2">Cailab_2022a</strain>
    </source>
</reference>
<protein>
    <submittedName>
        <fullName evidence="2">Uncharacterized protein</fullName>
    </submittedName>
</protein>
<dbReference type="Proteomes" id="UP001075354">
    <property type="component" value="Chromosome 15"/>
</dbReference>
<comment type="caution">
    <text evidence="2">The sequence shown here is derived from an EMBL/GenBank/DDBJ whole genome shotgun (WGS) entry which is preliminary data.</text>
</comment>
<evidence type="ECO:0000256" key="1">
    <source>
        <dbReference type="SAM" id="SignalP"/>
    </source>
</evidence>
<sequence>MAKLTYLVLALCALQAASARPHHLGQADDAVAEALAAAVAAKEQALQDLQAVADAVASGDADATAAAASAALAAGLQAGGQAATALDSAITLAGQLLADSNDQVVASLTPAVEVSTAQIWRTTSDFIAQVDSVENSDNITAAIDVVVENCKDLASKADERFESSLGAAARKVSQVTAAGQNRLATLKDEVLQARQAALDALDAAIQAAQQASADGQAAQDERQAADKIAVNRLDAAGDALGNVSDLYTAVIASSKATASAVIKKSLREVQTDLANLRDNNDAYATADAYESIRLFSYKAVPSINTSVAGAKAAARAVVNAY</sequence>
<evidence type="ECO:0000313" key="3">
    <source>
        <dbReference type="Proteomes" id="UP001075354"/>
    </source>
</evidence>
<keyword evidence="3" id="KW-1185">Reference proteome</keyword>
<gene>
    <name evidence="2" type="ORF">ONE63_004528</name>
</gene>
<name>A0AAV7X332_9NEOP</name>